<proteinExistence type="predicted"/>
<dbReference type="GeneID" id="26970654"/>
<name>A0A0A2V145_PARBA</name>
<accession>A0A0A2V145</accession>
<dbReference type="VEuPathDB" id="FungiDB:PAAG_11768"/>
<gene>
    <name evidence="2" type="ORF">PAAG_11768</name>
</gene>
<organism evidence="2 3">
    <name type="scientific">Paracoccidioides lutzii (strain ATCC MYA-826 / Pb01)</name>
    <name type="common">Paracoccidioides brasiliensis</name>
    <dbReference type="NCBI Taxonomy" id="502779"/>
    <lineage>
        <taxon>Eukaryota</taxon>
        <taxon>Fungi</taxon>
        <taxon>Dikarya</taxon>
        <taxon>Ascomycota</taxon>
        <taxon>Pezizomycotina</taxon>
        <taxon>Eurotiomycetes</taxon>
        <taxon>Eurotiomycetidae</taxon>
        <taxon>Onygenales</taxon>
        <taxon>Ajellomycetaceae</taxon>
        <taxon>Paracoccidioides</taxon>
    </lineage>
</organism>
<feature type="compositionally biased region" description="Basic and acidic residues" evidence="1">
    <location>
        <begin position="117"/>
        <end position="128"/>
    </location>
</feature>
<evidence type="ECO:0000313" key="2">
    <source>
        <dbReference type="EMBL" id="KGQ01531.1"/>
    </source>
</evidence>
<dbReference type="RefSeq" id="XP_015703046.1">
    <property type="nucleotide sequence ID" value="XM_015847355.1"/>
</dbReference>
<reference evidence="2 3" key="1">
    <citation type="journal article" date="2011" name="PLoS Genet.">
        <title>Comparative genomic analysis of human fungal pathogens causing paracoccidioidomycosis.</title>
        <authorList>
            <person name="Desjardins C.A."/>
            <person name="Champion M.D."/>
            <person name="Holder J.W."/>
            <person name="Muszewska A."/>
            <person name="Goldberg J."/>
            <person name="Bailao A.M."/>
            <person name="Brigido M.M."/>
            <person name="Ferreira M.E."/>
            <person name="Garcia A.M."/>
            <person name="Grynberg M."/>
            <person name="Gujja S."/>
            <person name="Heiman D.I."/>
            <person name="Henn M.R."/>
            <person name="Kodira C.D."/>
            <person name="Leon-Narvaez H."/>
            <person name="Longo L.V."/>
            <person name="Ma L.J."/>
            <person name="Malavazi I."/>
            <person name="Matsuo A.L."/>
            <person name="Morais F.V."/>
            <person name="Pereira M."/>
            <person name="Rodriguez-Brito S."/>
            <person name="Sakthikumar S."/>
            <person name="Salem-Izacc S.M."/>
            <person name="Sykes S.M."/>
            <person name="Teixeira M.M."/>
            <person name="Vallejo M.C."/>
            <person name="Walter M.E."/>
            <person name="Yandava C."/>
            <person name="Young S."/>
            <person name="Zeng Q."/>
            <person name="Zucker J."/>
            <person name="Felipe M.S."/>
            <person name="Goldman G.H."/>
            <person name="Haas B.J."/>
            <person name="McEwen J.G."/>
            <person name="Nino-Vega G."/>
            <person name="Puccia R."/>
            <person name="San-Blas G."/>
            <person name="Soares C.M."/>
            <person name="Birren B.W."/>
            <person name="Cuomo C.A."/>
        </authorList>
    </citation>
    <scope>NUCLEOTIDE SEQUENCE [LARGE SCALE GENOMIC DNA]</scope>
    <source>
        <strain evidence="3">ATCC MYA-826 / Pb01</strain>
    </source>
</reference>
<keyword evidence="3" id="KW-1185">Reference proteome</keyword>
<evidence type="ECO:0000256" key="1">
    <source>
        <dbReference type="SAM" id="MobiDB-lite"/>
    </source>
</evidence>
<dbReference type="EMBL" id="KN294000">
    <property type="protein sequence ID" value="KGQ01531.1"/>
    <property type="molecule type" value="Genomic_DNA"/>
</dbReference>
<evidence type="ECO:0000313" key="3">
    <source>
        <dbReference type="Proteomes" id="UP000002059"/>
    </source>
</evidence>
<protein>
    <submittedName>
        <fullName evidence="2">Uncharacterized protein</fullName>
    </submittedName>
</protein>
<dbReference type="HOGENOM" id="CLU_1960251_0_0_1"/>
<dbReference type="OrthoDB" id="10619140at2759"/>
<dbReference type="Proteomes" id="UP000002059">
    <property type="component" value="Partially assembled WGS sequence"/>
</dbReference>
<feature type="region of interest" description="Disordered" evidence="1">
    <location>
        <begin position="83"/>
        <end position="128"/>
    </location>
</feature>
<dbReference type="AlphaFoldDB" id="A0A0A2V145"/>
<sequence>MFACASAPVDVNNIDPNPLSYERAEQWRNVSNIPSIQTVRRCGVYGTCLNRPRGLEKYVTVSMPKWCGRSRNNIQLRVRTQKTTNETEVEISGENGEKKPVPKTLVLHQGGGSRPRSTREQTEPIHHR</sequence>
<dbReference type="KEGG" id="pbl:PAAG_11768"/>